<evidence type="ECO:0000256" key="3">
    <source>
        <dbReference type="RuleBase" id="RU000363"/>
    </source>
</evidence>
<evidence type="ECO:0000313" key="4">
    <source>
        <dbReference type="EMBL" id="KRM72098.1"/>
    </source>
</evidence>
<dbReference type="Gene3D" id="3.40.50.720">
    <property type="entry name" value="NAD(P)-binding Rossmann-like Domain"/>
    <property type="match status" value="1"/>
</dbReference>
<gene>
    <name evidence="4" type="ORF">FC34_GL001082</name>
</gene>
<dbReference type="CDD" id="cd05374">
    <property type="entry name" value="17beta-HSD-like_SDR_c"/>
    <property type="match status" value="1"/>
</dbReference>
<dbReference type="Proteomes" id="UP000051672">
    <property type="component" value="Unassembled WGS sequence"/>
</dbReference>
<dbReference type="EMBL" id="AYZQ01000002">
    <property type="protein sequence ID" value="KRM72098.1"/>
    <property type="molecule type" value="Genomic_DNA"/>
</dbReference>
<evidence type="ECO:0000256" key="2">
    <source>
        <dbReference type="ARBA" id="ARBA00023002"/>
    </source>
</evidence>
<sequence length="275" mass="30031">MKKEKLIMKKIAVVTGASSGIGKEVAKSLQQNGYQVIGGARRVEAMADLKDLGIEIAHLDVTEAGSRETFIQDILNEYGRIDLLVNSAGYGSFGALEEVTLDEARRQMDVNVFGIIGLIQLILPTMRAQKSGRIINISSLAGQSYTPLGGWYHASKHTLETLSDVLRVELKPFGVDVVVVEPGNTATNWQGTAVGRLLEATPKDSPYRALTEGVANTLQNSNATVADVAKVVLKASEVRNPKIRYQIKFQEKVSVQLMKFIPGKLVDRLVTRLVR</sequence>
<evidence type="ECO:0000313" key="5">
    <source>
        <dbReference type="Proteomes" id="UP000051672"/>
    </source>
</evidence>
<protein>
    <submittedName>
        <fullName evidence="4">Short-chain dehydrogenase reductase SDR</fullName>
    </submittedName>
</protein>
<evidence type="ECO:0000256" key="1">
    <source>
        <dbReference type="ARBA" id="ARBA00006484"/>
    </source>
</evidence>
<keyword evidence="5" id="KW-1185">Reference proteome</keyword>
<proteinExistence type="inferred from homology"/>
<organism evidence="4 5">
    <name type="scientific">Lacticaseibacillus brantae DSM 23927</name>
    <dbReference type="NCBI Taxonomy" id="1423727"/>
    <lineage>
        <taxon>Bacteria</taxon>
        <taxon>Bacillati</taxon>
        <taxon>Bacillota</taxon>
        <taxon>Bacilli</taxon>
        <taxon>Lactobacillales</taxon>
        <taxon>Lactobacillaceae</taxon>
        <taxon>Lacticaseibacillus</taxon>
    </lineage>
</organism>
<comment type="similarity">
    <text evidence="1 3">Belongs to the short-chain dehydrogenases/reductases (SDR) family.</text>
</comment>
<dbReference type="AlphaFoldDB" id="A0A0R2AZY7"/>
<comment type="caution">
    <text evidence="4">The sequence shown here is derived from an EMBL/GenBank/DDBJ whole genome shotgun (WGS) entry which is preliminary data.</text>
</comment>
<reference evidence="4 5" key="1">
    <citation type="journal article" date="2015" name="Genome Announc.">
        <title>Expanding the biotechnology potential of lactobacilli through comparative genomics of 213 strains and associated genera.</title>
        <authorList>
            <person name="Sun Z."/>
            <person name="Harris H.M."/>
            <person name="McCann A."/>
            <person name="Guo C."/>
            <person name="Argimon S."/>
            <person name="Zhang W."/>
            <person name="Yang X."/>
            <person name="Jeffery I.B."/>
            <person name="Cooney J.C."/>
            <person name="Kagawa T.F."/>
            <person name="Liu W."/>
            <person name="Song Y."/>
            <person name="Salvetti E."/>
            <person name="Wrobel A."/>
            <person name="Rasinkangas P."/>
            <person name="Parkhill J."/>
            <person name="Rea M.C."/>
            <person name="O'Sullivan O."/>
            <person name="Ritari J."/>
            <person name="Douillard F.P."/>
            <person name="Paul Ross R."/>
            <person name="Yang R."/>
            <person name="Briner A.E."/>
            <person name="Felis G.E."/>
            <person name="de Vos W.M."/>
            <person name="Barrangou R."/>
            <person name="Klaenhammer T.R."/>
            <person name="Caufield P.W."/>
            <person name="Cui Y."/>
            <person name="Zhang H."/>
            <person name="O'Toole P.W."/>
        </authorList>
    </citation>
    <scope>NUCLEOTIDE SEQUENCE [LARGE SCALE GENOMIC DNA]</scope>
    <source>
        <strain evidence="4 5">DSM 23927</strain>
    </source>
</reference>
<dbReference type="InterPro" id="IPR036291">
    <property type="entry name" value="NAD(P)-bd_dom_sf"/>
</dbReference>
<dbReference type="PANTHER" id="PTHR44169">
    <property type="entry name" value="NADPH-DEPENDENT 1-ACYLDIHYDROXYACETONE PHOSPHATE REDUCTASE"/>
    <property type="match status" value="1"/>
</dbReference>
<name>A0A0R2AZY7_9LACO</name>
<dbReference type="PANTHER" id="PTHR44169:SF6">
    <property type="entry name" value="NADPH-DEPENDENT 1-ACYLDIHYDROXYACETONE PHOSPHATE REDUCTASE"/>
    <property type="match status" value="1"/>
</dbReference>
<dbReference type="PATRIC" id="fig|1423727.3.peg.1095"/>
<dbReference type="Pfam" id="PF00106">
    <property type="entry name" value="adh_short"/>
    <property type="match status" value="1"/>
</dbReference>
<dbReference type="GO" id="GO:0016491">
    <property type="term" value="F:oxidoreductase activity"/>
    <property type="evidence" value="ECO:0007669"/>
    <property type="project" value="UniProtKB-KW"/>
</dbReference>
<accession>A0A0R2AZY7</accession>
<dbReference type="InterPro" id="IPR002347">
    <property type="entry name" value="SDR_fam"/>
</dbReference>
<dbReference type="STRING" id="1423727.FC34_GL001082"/>
<keyword evidence="2" id="KW-0560">Oxidoreductase</keyword>
<dbReference type="PRINTS" id="PR00080">
    <property type="entry name" value="SDRFAMILY"/>
</dbReference>
<dbReference type="SUPFAM" id="SSF51735">
    <property type="entry name" value="NAD(P)-binding Rossmann-fold domains"/>
    <property type="match status" value="1"/>
</dbReference>
<dbReference type="NCBIfam" id="NF004826">
    <property type="entry name" value="PRK06182.1"/>
    <property type="match status" value="1"/>
</dbReference>
<dbReference type="PRINTS" id="PR00081">
    <property type="entry name" value="GDHRDH"/>
</dbReference>